<dbReference type="Pfam" id="PF17047">
    <property type="entry name" value="SMP_LBD"/>
    <property type="match status" value="1"/>
</dbReference>
<dbReference type="PROSITE" id="PS51847">
    <property type="entry name" value="SMP"/>
    <property type="match status" value="1"/>
</dbReference>
<proteinExistence type="predicted"/>
<comment type="caution">
    <text evidence="12">The sequence shown here is derived from an EMBL/GenBank/DDBJ whole genome shotgun (WGS) entry which is preliminary data.</text>
</comment>
<dbReference type="AlphaFoldDB" id="A0A8S4A1R9"/>
<evidence type="ECO:0000256" key="6">
    <source>
        <dbReference type="ARBA" id="ARBA00022837"/>
    </source>
</evidence>
<keyword evidence="3" id="KW-0812">Transmembrane</keyword>
<evidence type="ECO:0000313" key="12">
    <source>
        <dbReference type="EMBL" id="CAG5134280.1"/>
    </source>
</evidence>
<keyword evidence="9" id="KW-0446">Lipid-binding</keyword>
<organism evidence="12 13">
    <name type="scientific">Candidula unifasciata</name>
    <dbReference type="NCBI Taxonomy" id="100452"/>
    <lineage>
        <taxon>Eukaryota</taxon>
        <taxon>Metazoa</taxon>
        <taxon>Spiralia</taxon>
        <taxon>Lophotrochozoa</taxon>
        <taxon>Mollusca</taxon>
        <taxon>Gastropoda</taxon>
        <taxon>Heterobranchia</taxon>
        <taxon>Euthyneura</taxon>
        <taxon>Panpulmonata</taxon>
        <taxon>Eupulmonata</taxon>
        <taxon>Stylommatophora</taxon>
        <taxon>Helicina</taxon>
        <taxon>Helicoidea</taxon>
        <taxon>Geomitridae</taxon>
        <taxon>Candidula</taxon>
    </lineage>
</organism>
<keyword evidence="10" id="KW-0472">Membrane</keyword>
<dbReference type="Proteomes" id="UP000678393">
    <property type="component" value="Unassembled WGS sequence"/>
</dbReference>
<evidence type="ECO:0000256" key="8">
    <source>
        <dbReference type="ARBA" id="ARBA00023055"/>
    </source>
</evidence>
<dbReference type="EMBL" id="CAJHNH020007002">
    <property type="protein sequence ID" value="CAG5134280.1"/>
    <property type="molecule type" value="Genomic_DNA"/>
</dbReference>
<evidence type="ECO:0000256" key="7">
    <source>
        <dbReference type="ARBA" id="ARBA00022989"/>
    </source>
</evidence>
<dbReference type="InterPro" id="IPR039010">
    <property type="entry name" value="Synaptotagmin_SMP"/>
</dbReference>
<accession>A0A8S4A1R9</accession>
<evidence type="ECO:0000256" key="9">
    <source>
        <dbReference type="ARBA" id="ARBA00023121"/>
    </source>
</evidence>
<protein>
    <recommendedName>
        <fullName evidence="11">SMP-LTD domain-containing protein</fullName>
    </recommendedName>
</protein>
<dbReference type="InterPro" id="IPR051634">
    <property type="entry name" value="Extended_Synaptotagmin"/>
</dbReference>
<sequence>VNFPDVERAEWVNKILNHMWPYIGEYVEKILRESVEPTVRASLPATLQSFKFSKIDLGDIPPRVGGVKVYSKLRRDEIYMDLELNYSSDSRIEVSVKGVTAGIKDLR</sequence>
<dbReference type="InterPro" id="IPR031468">
    <property type="entry name" value="SMP_LBD"/>
</dbReference>
<evidence type="ECO:0000256" key="5">
    <source>
        <dbReference type="ARBA" id="ARBA00022737"/>
    </source>
</evidence>
<reference evidence="12" key="1">
    <citation type="submission" date="2021-04" db="EMBL/GenBank/DDBJ databases">
        <authorList>
            <consortium name="Molecular Ecology Group"/>
        </authorList>
    </citation>
    <scope>NUCLEOTIDE SEQUENCE</scope>
</reference>
<keyword evidence="6" id="KW-0106">Calcium</keyword>
<dbReference type="CDD" id="cd21670">
    <property type="entry name" value="SMP_ESyt"/>
    <property type="match status" value="1"/>
</dbReference>
<keyword evidence="7" id="KW-1133">Transmembrane helix</keyword>
<feature type="domain" description="SMP-LTD" evidence="11">
    <location>
        <begin position="5"/>
        <end position="107"/>
    </location>
</feature>
<dbReference type="GO" id="GO:0006869">
    <property type="term" value="P:lipid transport"/>
    <property type="evidence" value="ECO:0007669"/>
    <property type="project" value="UniProtKB-KW"/>
</dbReference>
<keyword evidence="4" id="KW-0479">Metal-binding</keyword>
<dbReference type="OrthoDB" id="1029639at2759"/>
<feature type="non-terminal residue" evidence="12">
    <location>
        <position position="107"/>
    </location>
</feature>
<gene>
    <name evidence="12" type="ORF">CUNI_LOCUS19838</name>
</gene>
<dbReference type="GO" id="GO:0035091">
    <property type="term" value="F:phosphatidylinositol binding"/>
    <property type="evidence" value="ECO:0007669"/>
    <property type="project" value="TreeGrafter"/>
</dbReference>
<feature type="non-terminal residue" evidence="12">
    <location>
        <position position="1"/>
    </location>
</feature>
<comment type="subcellular location">
    <subcellularLocation>
        <location evidence="1">Membrane</location>
    </subcellularLocation>
</comment>
<dbReference type="GO" id="GO:0031210">
    <property type="term" value="F:phosphatidylcholine binding"/>
    <property type="evidence" value="ECO:0007669"/>
    <property type="project" value="TreeGrafter"/>
</dbReference>
<evidence type="ECO:0000256" key="4">
    <source>
        <dbReference type="ARBA" id="ARBA00022723"/>
    </source>
</evidence>
<keyword evidence="8" id="KW-0445">Lipid transport</keyword>
<evidence type="ECO:0000256" key="1">
    <source>
        <dbReference type="ARBA" id="ARBA00004370"/>
    </source>
</evidence>
<dbReference type="GO" id="GO:0005789">
    <property type="term" value="C:endoplasmic reticulum membrane"/>
    <property type="evidence" value="ECO:0007669"/>
    <property type="project" value="TreeGrafter"/>
</dbReference>
<evidence type="ECO:0000256" key="2">
    <source>
        <dbReference type="ARBA" id="ARBA00022448"/>
    </source>
</evidence>
<dbReference type="PANTHER" id="PTHR45761:SF1">
    <property type="entry name" value="EXTENDED SYNAPTOTAGMIN-LIKE PROTEIN 2, ISOFORM C"/>
    <property type="match status" value="1"/>
</dbReference>
<dbReference type="GO" id="GO:0005509">
    <property type="term" value="F:calcium ion binding"/>
    <property type="evidence" value="ECO:0007669"/>
    <property type="project" value="TreeGrafter"/>
</dbReference>
<keyword evidence="5" id="KW-0677">Repeat</keyword>
<dbReference type="GO" id="GO:0008429">
    <property type="term" value="F:phosphatidylethanolamine binding"/>
    <property type="evidence" value="ECO:0007669"/>
    <property type="project" value="TreeGrafter"/>
</dbReference>
<evidence type="ECO:0000256" key="10">
    <source>
        <dbReference type="ARBA" id="ARBA00023136"/>
    </source>
</evidence>
<keyword evidence="13" id="KW-1185">Reference proteome</keyword>
<dbReference type="PANTHER" id="PTHR45761">
    <property type="entry name" value="EXTENDED SYNAPTOTAGMIN-LIKE PROTEIN 2, ISOFORM C"/>
    <property type="match status" value="1"/>
</dbReference>
<keyword evidence="2" id="KW-0813">Transport</keyword>
<dbReference type="GO" id="GO:0005544">
    <property type="term" value="F:calcium-dependent phospholipid binding"/>
    <property type="evidence" value="ECO:0007669"/>
    <property type="project" value="TreeGrafter"/>
</dbReference>
<name>A0A8S4A1R9_9EUPU</name>
<evidence type="ECO:0000259" key="11">
    <source>
        <dbReference type="PROSITE" id="PS51847"/>
    </source>
</evidence>
<evidence type="ECO:0000256" key="3">
    <source>
        <dbReference type="ARBA" id="ARBA00022692"/>
    </source>
</evidence>
<evidence type="ECO:0000313" key="13">
    <source>
        <dbReference type="Proteomes" id="UP000678393"/>
    </source>
</evidence>